<evidence type="ECO:0000256" key="1">
    <source>
        <dbReference type="ARBA" id="ARBA00022845"/>
    </source>
</evidence>
<dbReference type="FunFam" id="3.30.160.100:FF:000001">
    <property type="entry name" value="Ribosome hibernation promoting factor"/>
    <property type="match status" value="1"/>
</dbReference>
<dbReference type="PANTHER" id="PTHR33231:SF1">
    <property type="entry name" value="30S RIBOSOMAL PROTEIN"/>
    <property type="match status" value="1"/>
</dbReference>
<dbReference type="CDD" id="cd00552">
    <property type="entry name" value="RaiA"/>
    <property type="match status" value="1"/>
</dbReference>
<evidence type="ECO:0000256" key="2">
    <source>
        <dbReference type="ARBA" id="ARBA00038434"/>
    </source>
</evidence>
<name>A0A6G7VAA1_9GAMM</name>
<dbReference type="EMBL" id="CP048029">
    <property type="protein sequence ID" value="QIK36941.1"/>
    <property type="molecule type" value="Genomic_DNA"/>
</dbReference>
<keyword evidence="7" id="KW-1185">Reference proteome</keyword>
<dbReference type="Pfam" id="PF02482">
    <property type="entry name" value="Ribosomal_S30AE"/>
    <property type="match status" value="1"/>
</dbReference>
<dbReference type="GO" id="GO:0022627">
    <property type="term" value="C:cytosolic small ribosomal subunit"/>
    <property type="evidence" value="ECO:0007669"/>
    <property type="project" value="TreeGrafter"/>
</dbReference>
<dbReference type="PANTHER" id="PTHR33231">
    <property type="entry name" value="30S RIBOSOMAL PROTEIN"/>
    <property type="match status" value="1"/>
</dbReference>
<reference evidence="7" key="1">
    <citation type="submission" date="2020-01" db="EMBL/GenBank/DDBJ databases">
        <title>Caldichromatium gen. nov., sp. nov., a thermophilic purple sulfur bacterium member of the family Chromatiaceae isolated from Nakabusa hot spring, Japan.</title>
        <authorList>
            <person name="Saini M.K."/>
            <person name="Hanada S."/>
            <person name="Tank M."/>
        </authorList>
    </citation>
    <scope>NUCLEOTIDE SEQUENCE [LARGE SCALE GENOMIC DNA]</scope>
    <source>
        <strain evidence="7">No.7</strain>
    </source>
</reference>
<dbReference type="InterPro" id="IPR050574">
    <property type="entry name" value="HPF/YfiA_ribosome-assoc"/>
</dbReference>
<proteinExistence type="inferred from homology"/>
<dbReference type="KEGG" id="cjap:GWK36_01805"/>
<organism evidence="6 7">
    <name type="scientific">Caldichromatium japonicum</name>
    <dbReference type="NCBI Taxonomy" id="2699430"/>
    <lineage>
        <taxon>Bacteria</taxon>
        <taxon>Pseudomonadati</taxon>
        <taxon>Pseudomonadota</taxon>
        <taxon>Gammaproteobacteria</taxon>
        <taxon>Chromatiales</taxon>
        <taxon>Chromatiaceae</taxon>
        <taxon>Caldichromatium</taxon>
    </lineage>
</organism>
<dbReference type="AlphaFoldDB" id="A0A6G7VAA1"/>
<gene>
    <name evidence="6" type="primary">raiA</name>
    <name evidence="6" type="ORF">GWK36_01805</name>
</gene>
<dbReference type="SUPFAM" id="SSF69754">
    <property type="entry name" value="Ribosome binding protein Y (YfiA homologue)"/>
    <property type="match status" value="1"/>
</dbReference>
<dbReference type="Proteomes" id="UP000502699">
    <property type="component" value="Chromosome"/>
</dbReference>
<dbReference type="Gene3D" id="3.30.160.100">
    <property type="entry name" value="Ribosome hibernation promotion factor-like"/>
    <property type="match status" value="1"/>
</dbReference>
<accession>A0A6G7VAA1</accession>
<dbReference type="GO" id="GO:0045900">
    <property type="term" value="P:negative regulation of translational elongation"/>
    <property type="evidence" value="ECO:0007669"/>
    <property type="project" value="TreeGrafter"/>
</dbReference>
<dbReference type="GO" id="GO:0043024">
    <property type="term" value="F:ribosomal small subunit binding"/>
    <property type="evidence" value="ECO:0007669"/>
    <property type="project" value="TreeGrafter"/>
</dbReference>
<evidence type="ECO:0000313" key="7">
    <source>
        <dbReference type="Proteomes" id="UP000502699"/>
    </source>
</evidence>
<dbReference type="RefSeq" id="WP_166269565.1">
    <property type="nucleotide sequence ID" value="NZ_CP048029.1"/>
</dbReference>
<evidence type="ECO:0000256" key="3">
    <source>
        <dbReference type="ARBA" id="ARBA00038695"/>
    </source>
</evidence>
<protein>
    <recommendedName>
        <fullName evidence="4">Ribosome hibernation promoting factor</fullName>
    </recommendedName>
    <alternativeName>
        <fullName evidence="5">Hibernation factor HPF</fullName>
    </alternativeName>
</protein>
<comment type="similarity">
    <text evidence="2">Belongs to the HPF/YfiA ribosome-associated protein family. Short HPF subfamily.</text>
</comment>
<dbReference type="NCBIfam" id="TIGR00741">
    <property type="entry name" value="yfiA"/>
    <property type="match status" value="1"/>
</dbReference>
<keyword evidence="1" id="KW-0810">Translation regulation</keyword>
<sequence length="104" mass="11930">MHINLTGHHIEVTDALKSYVDNKFERLARHFDHVINAHVILSVEKIEQKAEARLHVNGSTLFADAVHEDLYAAIDGLVDKLDRQILRYKEKRHNHRSSAVKAAE</sequence>
<comment type="subunit">
    <text evidence="3">Associates exclusively with 100S ribosomes, which are dimers of 70S ribosomes.</text>
</comment>
<evidence type="ECO:0000313" key="6">
    <source>
        <dbReference type="EMBL" id="QIK36941.1"/>
    </source>
</evidence>
<evidence type="ECO:0000256" key="4">
    <source>
        <dbReference type="ARBA" id="ARBA00041148"/>
    </source>
</evidence>
<dbReference type="InterPro" id="IPR003489">
    <property type="entry name" value="RHF/RaiA"/>
</dbReference>
<evidence type="ECO:0000256" key="5">
    <source>
        <dbReference type="ARBA" id="ARBA00041319"/>
    </source>
</evidence>
<dbReference type="InterPro" id="IPR036567">
    <property type="entry name" value="RHF-like"/>
</dbReference>